<gene>
    <name evidence="1" type="ORF">FC87_GL001217</name>
</gene>
<dbReference type="STRING" id="1423745.GCA_001311215_00752"/>
<accession>A0A0R2CS39</accession>
<dbReference type="EMBL" id="AYZI01000008">
    <property type="protein sequence ID" value="KRM90531.1"/>
    <property type="molecule type" value="Genomic_DNA"/>
</dbReference>
<evidence type="ECO:0000313" key="2">
    <source>
        <dbReference type="Proteomes" id="UP000051586"/>
    </source>
</evidence>
<comment type="caution">
    <text evidence="1">The sequence shown here is derived from an EMBL/GenBank/DDBJ whole genome shotgun (WGS) entry which is preliminary data.</text>
</comment>
<dbReference type="InterPro" id="IPR036629">
    <property type="entry name" value="YjbJ_sf"/>
</dbReference>
<protein>
    <recommendedName>
        <fullName evidence="3">CsbD-like domain-containing protein</fullName>
    </recommendedName>
</protein>
<name>A0A0R2CS39_9LACO</name>
<dbReference type="PATRIC" id="fig|1423745.4.peg.1283"/>
<dbReference type="Proteomes" id="UP000051586">
    <property type="component" value="Unassembled WGS sequence"/>
</dbReference>
<dbReference type="AlphaFoldDB" id="A0A0R2CS39"/>
<reference evidence="1 2" key="1">
    <citation type="journal article" date="2015" name="Genome Announc.">
        <title>Expanding the biotechnology potential of lactobacilli through comparative genomics of 213 strains and associated genera.</title>
        <authorList>
            <person name="Sun Z."/>
            <person name="Harris H.M."/>
            <person name="McCann A."/>
            <person name="Guo C."/>
            <person name="Argimon S."/>
            <person name="Zhang W."/>
            <person name="Yang X."/>
            <person name="Jeffery I.B."/>
            <person name="Cooney J.C."/>
            <person name="Kagawa T.F."/>
            <person name="Liu W."/>
            <person name="Song Y."/>
            <person name="Salvetti E."/>
            <person name="Wrobel A."/>
            <person name="Rasinkangas P."/>
            <person name="Parkhill J."/>
            <person name="Rea M.C."/>
            <person name="O'Sullivan O."/>
            <person name="Ritari J."/>
            <person name="Douillard F.P."/>
            <person name="Paul Ross R."/>
            <person name="Yang R."/>
            <person name="Briner A.E."/>
            <person name="Felis G.E."/>
            <person name="de Vos W.M."/>
            <person name="Barrangou R."/>
            <person name="Klaenhammer T.R."/>
            <person name="Caufield P.W."/>
            <person name="Cui Y."/>
            <person name="Zhang H."/>
            <person name="O'Toole P.W."/>
        </authorList>
    </citation>
    <scope>NUCLEOTIDE SEQUENCE [LARGE SCALE GENOMIC DNA]</scope>
    <source>
        <strain evidence="1 2">DSM 22689</strain>
    </source>
</reference>
<proteinExistence type="predicted"/>
<organism evidence="1 2">
    <name type="scientific">Fructilactobacillus florum DSM 22689 = JCM 16035</name>
    <dbReference type="NCBI Taxonomy" id="1423745"/>
    <lineage>
        <taxon>Bacteria</taxon>
        <taxon>Bacillati</taxon>
        <taxon>Bacillota</taxon>
        <taxon>Bacilli</taxon>
        <taxon>Lactobacillales</taxon>
        <taxon>Lactobacillaceae</taxon>
        <taxon>Fructilactobacillus</taxon>
    </lineage>
</organism>
<dbReference type="SUPFAM" id="SSF69047">
    <property type="entry name" value="Hypothetical protein YjbJ"/>
    <property type="match status" value="1"/>
</dbReference>
<dbReference type="RefSeq" id="WP_009166878.1">
    <property type="nucleotide sequence ID" value="NZ_AYZI01000008.1"/>
</dbReference>
<evidence type="ECO:0008006" key="3">
    <source>
        <dbReference type="Google" id="ProtNLM"/>
    </source>
</evidence>
<sequence>MKNLLLGFSLAANVILGYALVKDSDGIDYLVDKLDGLGDQFKGKAEQVEGTLKDDPAQKLAGDFDEEKGNVKDKINDIKSDLTD</sequence>
<evidence type="ECO:0000313" key="1">
    <source>
        <dbReference type="EMBL" id="KRM90531.1"/>
    </source>
</evidence>